<accession>A0A3A1YD17</accession>
<reference evidence="1 2" key="1">
    <citation type="submission" date="2017-08" db="EMBL/GenBank/DDBJ databases">
        <title>Capnocytophaga canis 17-158 assembly.</title>
        <authorList>
            <person name="Gulvik C.A."/>
        </authorList>
    </citation>
    <scope>NUCLEOTIDE SEQUENCE [LARGE SCALE GENOMIC DNA]</scope>
    <source>
        <strain evidence="1 2">17-158</strain>
    </source>
</reference>
<name>A0A3A1YD17_9FLAO</name>
<dbReference type="InterPro" id="IPR005063">
    <property type="entry name" value="Transposase_27"/>
</dbReference>
<sequence>MTIRYGRTKGGNNRVRCTQCGKTKVVRYLYKAYYSEINDFIVTLTKEGLGIRSTARVLGISTTTLLVRLLQIANTISMPIISKGKVYEVDEICTFVGNKQNKIWVVYALERSTKVVVSFNVGVRTNKTLSVVLKTLKLAEAKRIYTDKLKQYKTLICKFVHKVVRYGTNHIERKNLSIRTYLKRLARRTLCFSRSVSVLKAILKIYFWDKSMPKLLCI</sequence>
<protein>
    <submittedName>
        <fullName evidence="1">Transposase</fullName>
    </submittedName>
</protein>
<proteinExistence type="predicted"/>
<evidence type="ECO:0000313" key="2">
    <source>
        <dbReference type="Proteomes" id="UP000265497"/>
    </source>
</evidence>
<dbReference type="GO" id="GO:0003677">
    <property type="term" value="F:DNA binding"/>
    <property type="evidence" value="ECO:0007669"/>
    <property type="project" value="InterPro"/>
</dbReference>
<evidence type="ECO:0000313" key="1">
    <source>
        <dbReference type="EMBL" id="RIY35050.1"/>
    </source>
</evidence>
<gene>
    <name evidence="1" type="ORF">CKY20_11425</name>
</gene>
<comment type="caution">
    <text evidence="1">The sequence shown here is derived from an EMBL/GenBank/DDBJ whole genome shotgun (WGS) entry which is preliminary data.</text>
</comment>
<organism evidence="1 2">
    <name type="scientific">Capnocytophaga canis</name>
    <dbReference type="NCBI Taxonomy" id="1848903"/>
    <lineage>
        <taxon>Bacteria</taxon>
        <taxon>Pseudomonadati</taxon>
        <taxon>Bacteroidota</taxon>
        <taxon>Flavobacteriia</taxon>
        <taxon>Flavobacteriales</taxon>
        <taxon>Flavobacteriaceae</taxon>
        <taxon>Capnocytophaga</taxon>
    </lineage>
</organism>
<dbReference type="NCBIfam" id="NF033558">
    <property type="entry name" value="transpos_IS1"/>
    <property type="match status" value="1"/>
</dbReference>
<dbReference type="GO" id="GO:0004803">
    <property type="term" value="F:transposase activity"/>
    <property type="evidence" value="ECO:0007669"/>
    <property type="project" value="InterPro"/>
</dbReference>
<dbReference type="GO" id="GO:0006313">
    <property type="term" value="P:DNA transposition"/>
    <property type="evidence" value="ECO:0007669"/>
    <property type="project" value="InterPro"/>
</dbReference>
<dbReference type="Pfam" id="PF03400">
    <property type="entry name" value="DDE_Tnp_IS1"/>
    <property type="match status" value="1"/>
</dbReference>
<dbReference type="PANTHER" id="PTHR33293:SF2">
    <property type="entry name" value="TRANSPOSASE"/>
    <property type="match status" value="1"/>
</dbReference>
<dbReference type="EMBL" id="NSDI01000028">
    <property type="protein sequence ID" value="RIY35050.1"/>
    <property type="molecule type" value="Genomic_DNA"/>
</dbReference>
<dbReference type="Proteomes" id="UP000265497">
    <property type="component" value="Unassembled WGS sequence"/>
</dbReference>
<dbReference type="AlphaFoldDB" id="A0A3A1YD17"/>
<dbReference type="InterPro" id="IPR051354">
    <property type="entry name" value="Transposase_27_IS1"/>
</dbReference>
<dbReference type="PANTHER" id="PTHR33293">
    <property type="entry name" value="INSERTION ELEMENT IS1 1 PROTEIN INSB-RELATED"/>
    <property type="match status" value="1"/>
</dbReference>